<reference evidence="3 5" key="2">
    <citation type="submission" date="2017-02" db="EMBL/GenBank/DDBJ databases">
        <title>Amycolatopsis azurea DSM 43854 draft genome.</title>
        <authorList>
            <person name="Mayilraj S."/>
        </authorList>
    </citation>
    <scope>NUCLEOTIDE SEQUENCE [LARGE SCALE GENOMIC DNA]</scope>
    <source>
        <strain evidence="3 5">DSM 43854</strain>
    </source>
</reference>
<dbReference type="AlphaFoldDB" id="M2QLK3"/>
<evidence type="ECO:0000259" key="1">
    <source>
        <dbReference type="Pfam" id="PF13472"/>
    </source>
</evidence>
<evidence type="ECO:0000313" key="2">
    <source>
        <dbReference type="EMBL" id="EMD27576.1"/>
    </source>
</evidence>
<proteinExistence type="predicted"/>
<accession>M2QLK3</accession>
<dbReference type="PANTHER" id="PTHR30383">
    <property type="entry name" value="THIOESTERASE 1/PROTEASE 1/LYSOPHOSPHOLIPASE L1"/>
    <property type="match status" value="1"/>
</dbReference>
<dbReference type="InterPro" id="IPR036514">
    <property type="entry name" value="SGNH_hydro_sf"/>
</dbReference>
<comment type="caution">
    <text evidence="2">The sequence shown here is derived from an EMBL/GenBank/DDBJ whole genome shotgun (WGS) entry which is preliminary data.</text>
</comment>
<dbReference type="GO" id="GO:0004622">
    <property type="term" value="F:phosphatidylcholine lysophospholipase activity"/>
    <property type="evidence" value="ECO:0007669"/>
    <property type="project" value="TreeGrafter"/>
</dbReference>
<dbReference type="SUPFAM" id="SSF52266">
    <property type="entry name" value="SGNH hydrolase"/>
    <property type="match status" value="1"/>
</dbReference>
<dbReference type="InterPro" id="IPR051532">
    <property type="entry name" value="Ester_Hydrolysis_Enzymes"/>
</dbReference>
<evidence type="ECO:0000313" key="3">
    <source>
        <dbReference type="EMBL" id="OOC02993.1"/>
    </source>
</evidence>
<keyword evidence="5" id="KW-1185">Reference proteome</keyword>
<dbReference type="Proteomes" id="UP000014137">
    <property type="component" value="Unassembled WGS sequence"/>
</dbReference>
<name>M2QLK3_9PSEU</name>
<gene>
    <name evidence="3" type="ORF">B0293_28890</name>
    <name evidence="2" type="ORF">C791_1872</name>
</gene>
<dbReference type="InterPro" id="IPR013830">
    <property type="entry name" value="SGNH_hydro"/>
</dbReference>
<dbReference type="EMBL" id="MUXN01000023">
    <property type="protein sequence ID" value="OOC02993.1"/>
    <property type="molecule type" value="Genomic_DNA"/>
</dbReference>
<evidence type="ECO:0000313" key="5">
    <source>
        <dbReference type="Proteomes" id="UP000188551"/>
    </source>
</evidence>
<dbReference type="PANTHER" id="PTHR30383:SF5">
    <property type="entry name" value="SGNH HYDROLASE-TYPE ESTERASE DOMAIN-CONTAINING PROTEIN"/>
    <property type="match status" value="1"/>
</dbReference>
<dbReference type="Gene3D" id="3.40.50.1110">
    <property type="entry name" value="SGNH hydrolase"/>
    <property type="match status" value="1"/>
</dbReference>
<dbReference type="Proteomes" id="UP000188551">
    <property type="component" value="Unassembled WGS sequence"/>
</dbReference>
<feature type="domain" description="SGNH hydrolase-type esterase" evidence="1">
    <location>
        <begin position="59"/>
        <end position="213"/>
    </location>
</feature>
<dbReference type="Pfam" id="PF13472">
    <property type="entry name" value="Lipase_GDSL_2"/>
    <property type="match status" value="1"/>
</dbReference>
<sequence>MSRREIEVADRTWSGRALDLASVVLPGVRRVRAQKIPFARAWSEANQEALVSGKSLWVALGDSMTQGIGARTVSGGWVPRLDARLGDRFAVVNLSMSGARIADVLDDQLPRMLALTPALVTVLVGANDMLTPARRRGVEKRFIDLLDRLPAGRSVVATLPHGNAAADTVNALLDTAGARGRIQVADMRGPALGPLRGSLADDWFHPNDVGYARIAGIFEGPVRAATSFRVGD</sequence>
<reference evidence="2 4" key="1">
    <citation type="submission" date="2012-10" db="EMBL/GenBank/DDBJ databases">
        <title>Genome assembly of Amycolatopsis azurea DSM 43854.</title>
        <authorList>
            <person name="Khatri I."/>
            <person name="Kaur I."/>
            <person name="Subramanian S."/>
            <person name="Mayilraj S."/>
        </authorList>
    </citation>
    <scope>NUCLEOTIDE SEQUENCE [LARGE SCALE GENOMIC DNA]</scope>
    <source>
        <strain evidence="2 4">DSM 43854</strain>
    </source>
</reference>
<evidence type="ECO:0000313" key="4">
    <source>
        <dbReference type="Proteomes" id="UP000014137"/>
    </source>
</evidence>
<organism evidence="2 4">
    <name type="scientific">Amycolatopsis azurea DSM 43854</name>
    <dbReference type="NCBI Taxonomy" id="1238180"/>
    <lineage>
        <taxon>Bacteria</taxon>
        <taxon>Bacillati</taxon>
        <taxon>Actinomycetota</taxon>
        <taxon>Actinomycetes</taxon>
        <taxon>Pseudonocardiales</taxon>
        <taxon>Pseudonocardiaceae</taxon>
        <taxon>Amycolatopsis</taxon>
    </lineage>
</organism>
<dbReference type="PATRIC" id="fig|1238180.3.peg.2471"/>
<dbReference type="EMBL" id="ANMG01000021">
    <property type="protein sequence ID" value="EMD27576.1"/>
    <property type="molecule type" value="Genomic_DNA"/>
</dbReference>
<protein>
    <submittedName>
        <fullName evidence="3">GDSL family lipase</fullName>
    </submittedName>
    <submittedName>
        <fullName evidence="2">Lipolytic enzyme, G-D-S-L</fullName>
    </submittedName>
</protein>